<sequence length="290" mass="32809">MKIQFQSTSQLLKIGLFLLGNLIFSFTGSAQVEHIRDRLLHSNELLIAAHRAAHSTHPENSLNAIQEAIDLGVDIIEIDVRVTADGEVFLMHDQTINRTTTGIGDIEILTSKDIDQVRLLYNGEETSQQVPTLKEALHLSKGKIMVDLDLKTSNINAVLAVVKELDMFDEVIFFDSDWKVLQEIKSQYPDAYLMPRTYKKQQVKKAYKKLDPVIIHIDPNFNTKEVNGLAKKYGFRTWINSLGELDQKLAKDPQVKYALDLISNGANVVQTDLPEFWLMIKKQTSSSSIN</sequence>
<dbReference type="AlphaFoldDB" id="A0A1N6DRY3"/>
<evidence type="ECO:0000313" key="3">
    <source>
        <dbReference type="Proteomes" id="UP000185221"/>
    </source>
</evidence>
<dbReference type="RefSeq" id="WP_074223974.1">
    <property type="nucleotide sequence ID" value="NZ_FSRC01000001.1"/>
</dbReference>
<dbReference type="GO" id="GO:0070291">
    <property type="term" value="P:N-acylethanolamine metabolic process"/>
    <property type="evidence" value="ECO:0007669"/>
    <property type="project" value="TreeGrafter"/>
</dbReference>
<evidence type="ECO:0000259" key="1">
    <source>
        <dbReference type="PROSITE" id="PS51704"/>
    </source>
</evidence>
<feature type="domain" description="GP-PDE" evidence="1">
    <location>
        <begin position="45"/>
        <end position="281"/>
    </location>
</feature>
<dbReference type="GO" id="GO:0005886">
    <property type="term" value="C:plasma membrane"/>
    <property type="evidence" value="ECO:0007669"/>
    <property type="project" value="TreeGrafter"/>
</dbReference>
<dbReference type="InterPro" id="IPR030395">
    <property type="entry name" value="GP_PDE_dom"/>
</dbReference>
<dbReference type="PROSITE" id="PS51704">
    <property type="entry name" value="GP_PDE"/>
    <property type="match status" value="1"/>
</dbReference>
<dbReference type="GO" id="GO:0006580">
    <property type="term" value="P:ethanolamine metabolic process"/>
    <property type="evidence" value="ECO:0007669"/>
    <property type="project" value="TreeGrafter"/>
</dbReference>
<dbReference type="CDD" id="cd08566">
    <property type="entry name" value="GDPD_AtGDE_like"/>
    <property type="match status" value="1"/>
</dbReference>
<dbReference type="EMBL" id="FSRC01000001">
    <property type="protein sequence ID" value="SIN73453.1"/>
    <property type="molecule type" value="Genomic_DNA"/>
</dbReference>
<keyword evidence="3" id="KW-1185">Reference proteome</keyword>
<dbReference type="Proteomes" id="UP000185221">
    <property type="component" value="Unassembled WGS sequence"/>
</dbReference>
<dbReference type="OrthoDB" id="384721at2"/>
<reference evidence="3" key="1">
    <citation type="submission" date="2016-11" db="EMBL/GenBank/DDBJ databases">
        <authorList>
            <person name="Varghese N."/>
            <person name="Submissions S."/>
        </authorList>
    </citation>
    <scope>NUCLEOTIDE SEQUENCE [LARGE SCALE GENOMIC DNA]</scope>
    <source>
        <strain evidence="3">DSM 15292</strain>
    </source>
</reference>
<dbReference type="GO" id="GO:0006644">
    <property type="term" value="P:phospholipid metabolic process"/>
    <property type="evidence" value="ECO:0007669"/>
    <property type="project" value="TreeGrafter"/>
</dbReference>
<dbReference type="GO" id="GO:0008889">
    <property type="term" value="F:glycerophosphodiester phosphodiesterase activity"/>
    <property type="evidence" value="ECO:0007669"/>
    <property type="project" value="TreeGrafter"/>
</dbReference>
<dbReference type="PANTHER" id="PTHR46320">
    <property type="entry name" value="GLYCEROPHOSPHODIESTER PHOSPHODIESTERASE 1"/>
    <property type="match status" value="1"/>
</dbReference>
<proteinExistence type="predicted"/>
<dbReference type="SUPFAM" id="SSF51695">
    <property type="entry name" value="PLC-like phosphodiesterases"/>
    <property type="match status" value="1"/>
</dbReference>
<organism evidence="2 3">
    <name type="scientific">Algoriphagus halophilus</name>
    <dbReference type="NCBI Taxonomy" id="226505"/>
    <lineage>
        <taxon>Bacteria</taxon>
        <taxon>Pseudomonadati</taxon>
        <taxon>Bacteroidota</taxon>
        <taxon>Cytophagia</taxon>
        <taxon>Cytophagales</taxon>
        <taxon>Cyclobacteriaceae</taxon>
        <taxon>Algoriphagus</taxon>
    </lineage>
</organism>
<gene>
    <name evidence="2" type="ORF">SAMN05444394_1309</name>
</gene>
<dbReference type="PANTHER" id="PTHR46320:SF1">
    <property type="entry name" value="GLYCEROPHOSPHODIESTER PHOSPHODIESTERASE 1"/>
    <property type="match status" value="1"/>
</dbReference>
<name>A0A1N6DRY3_9BACT</name>
<dbReference type="Gene3D" id="3.20.20.190">
    <property type="entry name" value="Phosphatidylinositol (PI) phosphodiesterase"/>
    <property type="match status" value="1"/>
</dbReference>
<dbReference type="Pfam" id="PF03009">
    <property type="entry name" value="GDPD"/>
    <property type="match status" value="1"/>
</dbReference>
<evidence type="ECO:0000313" key="2">
    <source>
        <dbReference type="EMBL" id="SIN73453.1"/>
    </source>
</evidence>
<accession>A0A1N6DRY3</accession>
<protein>
    <submittedName>
        <fullName evidence="2">Glycerophosphoryl diester phosphodiesterase</fullName>
    </submittedName>
</protein>
<dbReference type="STRING" id="226505.SAMN05444394_1309"/>
<dbReference type="InterPro" id="IPR017946">
    <property type="entry name" value="PLC-like_Pdiesterase_TIM-brl"/>
</dbReference>